<reference evidence="7" key="1">
    <citation type="submission" date="2011-01" db="EMBL/GenBank/DDBJ databases">
        <authorList>
            <person name="Muzny D."/>
            <person name="Qin X."/>
            <person name="Buhay C."/>
            <person name="Dugan-Rocha S."/>
            <person name="Ding Y."/>
            <person name="Chen G."/>
            <person name="Hawes A."/>
            <person name="Holder M."/>
            <person name="Jhangiani S."/>
            <person name="Johnson A."/>
            <person name="Khan Z."/>
            <person name="Li Z."/>
            <person name="Liu W."/>
            <person name="Liu X."/>
            <person name="Perez L."/>
            <person name="Shen H."/>
            <person name="Wang Q."/>
            <person name="Watt J."/>
            <person name="Xi L."/>
            <person name="Xin Y."/>
            <person name="Zhou J."/>
            <person name="Deng J."/>
            <person name="Jiang H."/>
            <person name="Liu Y."/>
            <person name="Qu J."/>
            <person name="Song X.-Z."/>
            <person name="Zhang L."/>
            <person name="Villasana D."/>
            <person name="Johnson A."/>
            <person name="Liu J."/>
            <person name="Liyanage D."/>
            <person name="Lorensuhewa L."/>
            <person name="Robinson T."/>
            <person name="Song A."/>
            <person name="Song B.-B."/>
            <person name="Dinh H."/>
            <person name="Thornton R."/>
            <person name="Coyle M."/>
            <person name="Francisco L."/>
            <person name="Jackson L."/>
            <person name="Javaid M."/>
            <person name="Korchina V."/>
            <person name="Kovar C."/>
            <person name="Mata R."/>
            <person name="Mathew T."/>
            <person name="Ngo R."/>
            <person name="Nguyen L."/>
            <person name="Nguyen N."/>
            <person name="Okwuonu G."/>
            <person name="Ongeri F."/>
            <person name="Pham C."/>
            <person name="Simmons D."/>
            <person name="Wilczek-Boney K."/>
            <person name="Hale W."/>
            <person name="Jakkamsetti A."/>
            <person name="Pham P."/>
            <person name="Ruth R."/>
            <person name="San Lucas F."/>
            <person name="Warren J."/>
            <person name="Zhang J."/>
            <person name="Zhao Z."/>
            <person name="Zhou C."/>
            <person name="Zhu D."/>
            <person name="Lee S."/>
            <person name="Bess C."/>
            <person name="Blankenburg K."/>
            <person name="Forbes L."/>
            <person name="Fu Q."/>
            <person name="Gubbala S."/>
            <person name="Hirani K."/>
            <person name="Jayaseelan J.C."/>
            <person name="Lara F."/>
            <person name="Munidasa M."/>
            <person name="Palculict T."/>
            <person name="Patil S."/>
            <person name="Pu L.-L."/>
            <person name="Saada N."/>
            <person name="Tang L."/>
            <person name="Weissenberger G."/>
            <person name="Zhu Y."/>
            <person name="Hemphill L."/>
            <person name="Shang Y."/>
            <person name="Youmans B."/>
            <person name="Ayvaz T."/>
            <person name="Ross M."/>
            <person name="Santibanez J."/>
            <person name="Aqrawi P."/>
            <person name="Gross S."/>
            <person name="Joshi V."/>
            <person name="Fowler G."/>
            <person name="Nazareth L."/>
            <person name="Reid J."/>
            <person name="Worley K."/>
            <person name="Petrosino J."/>
            <person name="Highlander S."/>
            <person name="Gibbs R."/>
        </authorList>
    </citation>
    <scope>NUCLEOTIDE SEQUENCE [LARGE SCALE GENOMIC DNA]</scope>
    <source>
        <strain evidence="7">ATCC 33707</strain>
    </source>
</reference>
<comment type="caution">
    <text evidence="7">The sequence shown here is derived from an EMBL/GenBank/DDBJ whole genome shotgun (WGS) entry which is preliminary data.</text>
</comment>
<dbReference type="AlphaFoldDB" id="E9T573"/>
<accession>E9T573</accession>
<dbReference type="SUPFAM" id="SSF51197">
    <property type="entry name" value="Clavaminate synthase-like"/>
    <property type="match status" value="1"/>
</dbReference>
<dbReference type="HOGENOM" id="CLU_036005_2_1_11"/>
<dbReference type="GO" id="GO:0000908">
    <property type="term" value="F:taurine dioxygenase activity"/>
    <property type="evidence" value="ECO:0007669"/>
    <property type="project" value="TreeGrafter"/>
</dbReference>
<keyword evidence="3 7" id="KW-0223">Dioxygenase</keyword>
<evidence type="ECO:0000313" key="8">
    <source>
        <dbReference type="Proteomes" id="UP000004245"/>
    </source>
</evidence>
<proteinExistence type="inferred from homology"/>
<evidence type="ECO:0000256" key="1">
    <source>
        <dbReference type="ARBA" id="ARBA00005896"/>
    </source>
</evidence>
<keyword evidence="2" id="KW-0479">Metal-binding</keyword>
<dbReference type="EMBL" id="ADNW02000017">
    <property type="protein sequence ID" value="EGD22704.1"/>
    <property type="molecule type" value="Genomic_DNA"/>
</dbReference>
<organism evidence="7 8">
    <name type="scientific">Prescottella equi ATCC 33707</name>
    <dbReference type="NCBI Taxonomy" id="525370"/>
    <lineage>
        <taxon>Bacteria</taxon>
        <taxon>Bacillati</taxon>
        <taxon>Actinomycetota</taxon>
        <taxon>Actinomycetes</taxon>
        <taxon>Mycobacteriales</taxon>
        <taxon>Nocardiaceae</taxon>
        <taxon>Prescottella</taxon>
    </lineage>
</organism>
<evidence type="ECO:0000313" key="7">
    <source>
        <dbReference type="EMBL" id="EGD22704.1"/>
    </source>
</evidence>
<dbReference type="InterPro" id="IPR051323">
    <property type="entry name" value="AtsK-like"/>
</dbReference>
<comment type="similarity">
    <text evidence="1">Belongs to the TfdA dioxygenase family.</text>
</comment>
<dbReference type="GO" id="GO:0046872">
    <property type="term" value="F:metal ion binding"/>
    <property type="evidence" value="ECO:0007669"/>
    <property type="project" value="UniProtKB-KW"/>
</dbReference>
<keyword evidence="4" id="KW-0560">Oxidoreductase</keyword>
<evidence type="ECO:0000256" key="3">
    <source>
        <dbReference type="ARBA" id="ARBA00022964"/>
    </source>
</evidence>
<sequence>MTRSPLTTAFFEPGRADPLYGHGPMVAPNTVLDGEATPYTSFSVSPVTPTIGAEISGIRLSGNLSERTLAELRRALLEWKVLFFRDQDIERSDHRGFAQLWGDLEQHPFFKYIQPGQTDADVVTLAKDVMTSGFENNWHNDVTWSEHPSFAAVLRAVEIPPVGGDTLWADTGAAYDLLPQDIRDRIDHLAAEHDWVHAFGAGMPEDSVAALRPEFPPVQHPVVRVIPETGRRVLFVNVSFTRRILGVDTAESDELLRMLYRHIQRPEFQVRLRWQPNTIALWDNRTCQHYAASDYYPARRVMDRISIIGEKPRGIAAAH</sequence>
<name>E9T573_RHOHA</name>
<evidence type="ECO:0000256" key="4">
    <source>
        <dbReference type="ARBA" id="ARBA00023002"/>
    </source>
</evidence>
<feature type="domain" description="TauD/TfdA-like" evidence="6">
    <location>
        <begin position="44"/>
        <end position="304"/>
    </location>
</feature>
<dbReference type="OrthoDB" id="581608at2"/>
<evidence type="ECO:0000256" key="2">
    <source>
        <dbReference type="ARBA" id="ARBA00022723"/>
    </source>
</evidence>
<dbReference type="Pfam" id="PF02668">
    <property type="entry name" value="TauD"/>
    <property type="match status" value="1"/>
</dbReference>
<protein>
    <submittedName>
        <fullName evidence="7">Taurine catabolism dioxygenase, TauD/TfdA family</fullName>
    </submittedName>
</protein>
<dbReference type="Proteomes" id="UP000004245">
    <property type="component" value="Unassembled WGS sequence"/>
</dbReference>
<keyword evidence="8" id="KW-1185">Reference proteome</keyword>
<dbReference type="GO" id="GO:0005737">
    <property type="term" value="C:cytoplasm"/>
    <property type="evidence" value="ECO:0007669"/>
    <property type="project" value="TreeGrafter"/>
</dbReference>
<dbReference type="InterPro" id="IPR042098">
    <property type="entry name" value="TauD-like_sf"/>
</dbReference>
<evidence type="ECO:0000256" key="5">
    <source>
        <dbReference type="ARBA" id="ARBA00023004"/>
    </source>
</evidence>
<dbReference type="RefSeq" id="WP_005514994.1">
    <property type="nucleotide sequence ID" value="NZ_CM001149.1"/>
</dbReference>
<dbReference type="PANTHER" id="PTHR30468">
    <property type="entry name" value="ALPHA-KETOGLUTARATE-DEPENDENT SULFONATE DIOXYGENASE"/>
    <property type="match status" value="1"/>
</dbReference>
<dbReference type="InterPro" id="IPR003819">
    <property type="entry name" value="TauD/TfdA-like"/>
</dbReference>
<dbReference type="Gene3D" id="3.60.130.10">
    <property type="entry name" value="Clavaminate synthase-like"/>
    <property type="match status" value="1"/>
</dbReference>
<dbReference type="PANTHER" id="PTHR30468:SF1">
    <property type="entry name" value="ALPHA-KETOGLUTARATE-DEPENDENT SULFONATE DIOXYGENASE"/>
    <property type="match status" value="1"/>
</dbReference>
<dbReference type="GO" id="GO:0006790">
    <property type="term" value="P:sulfur compound metabolic process"/>
    <property type="evidence" value="ECO:0007669"/>
    <property type="project" value="TreeGrafter"/>
</dbReference>
<gene>
    <name evidence="7" type="ORF">HMPREF0724_13701</name>
</gene>
<evidence type="ECO:0000259" key="6">
    <source>
        <dbReference type="Pfam" id="PF02668"/>
    </source>
</evidence>
<keyword evidence="5" id="KW-0408">Iron</keyword>